<evidence type="ECO:0000256" key="7">
    <source>
        <dbReference type="ARBA" id="ARBA00023237"/>
    </source>
</evidence>
<evidence type="ECO:0000256" key="3">
    <source>
        <dbReference type="ARBA" id="ARBA00022448"/>
    </source>
</evidence>
<protein>
    <submittedName>
        <fullName evidence="9">TolC family protein</fullName>
    </submittedName>
</protein>
<evidence type="ECO:0000256" key="2">
    <source>
        <dbReference type="ARBA" id="ARBA00007613"/>
    </source>
</evidence>
<dbReference type="EMBL" id="JAYFUL010000027">
    <property type="protein sequence ID" value="MEA5259203.1"/>
    <property type="molecule type" value="Genomic_DNA"/>
</dbReference>
<dbReference type="PANTHER" id="PTHR30026:SF20">
    <property type="entry name" value="OUTER MEMBRANE PROTEIN TOLC"/>
    <property type="match status" value="1"/>
</dbReference>
<dbReference type="Proteomes" id="UP001304671">
    <property type="component" value="Unassembled WGS sequence"/>
</dbReference>
<keyword evidence="5" id="KW-0812">Transmembrane</keyword>
<organism evidence="9 10">
    <name type="scientific">Arcicella aquatica</name>
    <dbReference type="NCBI Taxonomy" id="217141"/>
    <lineage>
        <taxon>Bacteria</taxon>
        <taxon>Pseudomonadati</taxon>
        <taxon>Bacteroidota</taxon>
        <taxon>Cytophagia</taxon>
        <taxon>Cytophagales</taxon>
        <taxon>Flectobacillaceae</taxon>
        <taxon>Arcicella</taxon>
    </lineage>
</organism>
<name>A0ABU5QQB2_9BACT</name>
<keyword evidence="6" id="KW-0472">Membrane</keyword>
<dbReference type="PANTHER" id="PTHR30026">
    <property type="entry name" value="OUTER MEMBRANE PROTEIN TOLC"/>
    <property type="match status" value="1"/>
</dbReference>
<gene>
    <name evidence="9" type="ORF">VB264_15510</name>
</gene>
<keyword evidence="10" id="KW-1185">Reference proteome</keyword>
<dbReference type="Gene3D" id="1.20.1600.10">
    <property type="entry name" value="Outer membrane efflux proteins (OEP)"/>
    <property type="match status" value="1"/>
</dbReference>
<comment type="caution">
    <text evidence="9">The sequence shown here is derived from an EMBL/GenBank/DDBJ whole genome shotgun (WGS) entry which is preliminary data.</text>
</comment>
<feature type="chain" id="PRO_5046551567" evidence="8">
    <location>
        <begin position="22"/>
        <end position="440"/>
    </location>
</feature>
<evidence type="ECO:0000313" key="10">
    <source>
        <dbReference type="Proteomes" id="UP001304671"/>
    </source>
</evidence>
<keyword evidence="7" id="KW-0998">Cell outer membrane</keyword>
<keyword evidence="4" id="KW-1134">Transmembrane beta strand</keyword>
<accession>A0ABU5QQB2</accession>
<reference evidence="9 10" key="1">
    <citation type="submission" date="2023-12" db="EMBL/GenBank/DDBJ databases">
        <title>Novel species of the genus Arcicella isolated from rivers.</title>
        <authorList>
            <person name="Lu H."/>
        </authorList>
    </citation>
    <scope>NUCLEOTIDE SEQUENCE [LARGE SCALE GENOMIC DNA]</scope>
    <source>
        <strain evidence="9 10">LMG 21963</strain>
    </source>
</reference>
<sequence length="440" mass="48816">MIHSRWSFLLIMMLVASVTKAQELTLDQLVEQALKNNQQVQLSKLNEQQTDAQINEVKARARPQVNLTGDYKRYLKIPGQVIPASTFGGAEGSYQVLALGLPYNLSTSVQVSQALYSPSINIGLKAAKLSVDLASLQTLKTKEDVAYNVSVTYYNLQTVAQQMAFLKSNITSLDRLIQVTDLLYQNKLSQGIDVDRLRISRTQSQTQLESIQGSYQELINALKYLTGTAQSEPLSVKIDIDQNAAVPALIANDAVNRTDILIIERQKALNEQNTLNTKAGFLPTLSAYGVANSTFFGKDGENSVLKNVPGYWVGLQLNWSIYDGSARKSKLVQQKIENQKLSIQSNQTKENISMDIANARTKFYVEQKNLIASRDQVALAEKVYTQTQLQFKEGTTALTEVIQAENAVTEAQNTYLNTLVNLRSADLNWKKAAGTIIPKQ</sequence>
<dbReference type="InterPro" id="IPR003423">
    <property type="entry name" value="OMP_efflux"/>
</dbReference>
<evidence type="ECO:0000256" key="8">
    <source>
        <dbReference type="SAM" id="SignalP"/>
    </source>
</evidence>
<evidence type="ECO:0000313" key="9">
    <source>
        <dbReference type="EMBL" id="MEA5259203.1"/>
    </source>
</evidence>
<comment type="subcellular location">
    <subcellularLocation>
        <location evidence="1">Cell outer membrane</location>
    </subcellularLocation>
</comment>
<feature type="signal peptide" evidence="8">
    <location>
        <begin position="1"/>
        <end position="21"/>
    </location>
</feature>
<dbReference type="RefSeq" id="WP_323250713.1">
    <property type="nucleotide sequence ID" value="NZ_JAYFUL010000027.1"/>
</dbReference>
<keyword evidence="8" id="KW-0732">Signal</keyword>
<dbReference type="Pfam" id="PF02321">
    <property type="entry name" value="OEP"/>
    <property type="match status" value="2"/>
</dbReference>
<evidence type="ECO:0000256" key="1">
    <source>
        <dbReference type="ARBA" id="ARBA00004442"/>
    </source>
</evidence>
<evidence type="ECO:0000256" key="6">
    <source>
        <dbReference type="ARBA" id="ARBA00023136"/>
    </source>
</evidence>
<dbReference type="InterPro" id="IPR051906">
    <property type="entry name" value="TolC-like"/>
</dbReference>
<comment type="similarity">
    <text evidence="2">Belongs to the outer membrane factor (OMF) (TC 1.B.17) family.</text>
</comment>
<evidence type="ECO:0000256" key="4">
    <source>
        <dbReference type="ARBA" id="ARBA00022452"/>
    </source>
</evidence>
<evidence type="ECO:0000256" key="5">
    <source>
        <dbReference type="ARBA" id="ARBA00022692"/>
    </source>
</evidence>
<dbReference type="SUPFAM" id="SSF56954">
    <property type="entry name" value="Outer membrane efflux proteins (OEP)"/>
    <property type="match status" value="1"/>
</dbReference>
<keyword evidence="3" id="KW-0813">Transport</keyword>
<proteinExistence type="inferred from homology"/>